<evidence type="ECO:0000313" key="7">
    <source>
        <dbReference type="Proteomes" id="UP000320184"/>
    </source>
</evidence>
<comment type="caution">
    <text evidence="6">The sequence shown here is derived from an EMBL/GenBank/DDBJ whole genome shotgun (WGS) entry which is preliminary data.</text>
</comment>
<evidence type="ECO:0000256" key="1">
    <source>
        <dbReference type="ARBA" id="ARBA00023015"/>
    </source>
</evidence>
<dbReference type="SMART" id="SM00418">
    <property type="entry name" value="HTH_ARSR"/>
    <property type="match status" value="1"/>
</dbReference>
<dbReference type="SUPFAM" id="SSF46785">
    <property type="entry name" value="Winged helix' DNA-binding domain"/>
    <property type="match status" value="1"/>
</dbReference>
<dbReference type="GO" id="GO:0003677">
    <property type="term" value="F:DNA binding"/>
    <property type="evidence" value="ECO:0007669"/>
    <property type="project" value="UniProtKB-KW"/>
</dbReference>
<feature type="domain" description="HTH arsR-type" evidence="5">
    <location>
        <begin position="7"/>
        <end position="102"/>
    </location>
</feature>
<evidence type="ECO:0000256" key="3">
    <source>
        <dbReference type="ARBA" id="ARBA00023163"/>
    </source>
</evidence>
<reference evidence="6 7" key="1">
    <citation type="journal article" date="2019" name="Nat. Microbiol.">
        <title>Mediterranean grassland soil C-N compound turnover is dependent on rainfall and depth, and is mediated by genomically divergent microorganisms.</title>
        <authorList>
            <person name="Diamond S."/>
            <person name="Andeer P.F."/>
            <person name="Li Z."/>
            <person name="Crits-Christoph A."/>
            <person name="Burstein D."/>
            <person name="Anantharaman K."/>
            <person name="Lane K.R."/>
            <person name="Thomas B.C."/>
            <person name="Pan C."/>
            <person name="Northen T.R."/>
            <person name="Banfield J.F."/>
        </authorList>
    </citation>
    <scope>NUCLEOTIDE SEQUENCE [LARGE SCALE GENOMIC DNA]</scope>
    <source>
        <strain evidence="6">WS_3</strain>
    </source>
</reference>
<proteinExistence type="predicted"/>
<accession>A0A538SK60</accession>
<dbReference type="Pfam" id="PF01022">
    <property type="entry name" value="HTH_5"/>
    <property type="match status" value="1"/>
</dbReference>
<dbReference type="GO" id="GO:0003700">
    <property type="term" value="F:DNA-binding transcription factor activity"/>
    <property type="evidence" value="ECO:0007669"/>
    <property type="project" value="InterPro"/>
</dbReference>
<dbReference type="PROSITE" id="PS50987">
    <property type="entry name" value="HTH_ARSR_2"/>
    <property type="match status" value="1"/>
</dbReference>
<keyword evidence="2" id="KW-0238">DNA-binding</keyword>
<dbReference type="CDD" id="cd00090">
    <property type="entry name" value="HTH_ARSR"/>
    <property type="match status" value="1"/>
</dbReference>
<organism evidence="6 7">
    <name type="scientific">Eiseniibacteriota bacterium</name>
    <dbReference type="NCBI Taxonomy" id="2212470"/>
    <lineage>
        <taxon>Bacteria</taxon>
        <taxon>Candidatus Eiseniibacteriota</taxon>
    </lineage>
</organism>
<feature type="region of interest" description="Disordered" evidence="4">
    <location>
        <begin position="100"/>
        <end position="168"/>
    </location>
</feature>
<evidence type="ECO:0000256" key="2">
    <source>
        <dbReference type="ARBA" id="ARBA00023125"/>
    </source>
</evidence>
<dbReference type="PANTHER" id="PTHR43132:SF6">
    <property type="entry name" value="HTH-TYPE TRANSCRIPTIONAL REPRESSOR CZRA"/>
    <property type="match status" value="1"/>
</dbReference>
<dbReference type="InterPro" id="IPR011991">
    <property type="entry name" value="ArsR-like_HTH"/>
</dbReference>
<keyword evidence="1" id="KW-0805">Transcription regulation</keyword>
<dbReference type="PRINTS" id="PR00778">
    <property type="entry name" value="HTHARSR"/>
</dbReference>
<dbReference type="InterPro" id="IPR001845">
    <property type="entry name" value="HTH_ArsR_DNA-bd_dom"/>
</dbReference>
<feature type="compositionally biased region" description="Basic and acidic residues" evidence="4">
    <location>
        <begin position="104"/>
        <end position="119"/>
    </location>
</feature>
<dbReference type="InterPro" id="IPR036388">
    <property type="entry name" value="WH-like_DNA-bd_sf"/>
</dbReference>
<dbReference type="Proteomes" id="UP000320184">
    <property type="component" value="Unassembled WGS sequence"/>
</dbReference>
<dbReference type="AlphaFoldDB" id="A0A538SK60"/>
<sequence length="168" mass="17784">MDDMHVGAMDMEERARKTLAAVGDPSRFRLVSALLTRPHSVGEAASVVGLSQSCTTRHLQVLQREGLVTRVRQGKRVVFSLREESGMASLIRRALAVSGAAGAAEDRVEAPAGDIDREPAAGPKPVGEQSATAARSDPGDRGHGLGPDDAPGQNDHENPVDDLEDFLL</sequence>
<dbReference type="PANTHER" id="PTHR43132">
    <property type="entry name" value="ARSENICAL RESISTANCE OPERON REPRESSOR ARSR-RELATED"/>
    <property type="match status" value="1"/>
</dbReference>
<dbReference type="EMBL" id="VBOT01000055">
    <property type="protein sequence ID" value="TMQ51742.1"/>
    <property type="molecule type" value="Genomic_DNA"/>
</dbReference>
<evidence type="ECO:0000313" key="6">
    <source>
        <dbReference type="EMBL" id="TMQ51742.1"/>
    </source>
</evidence>
<evidence type="ECO:0000256" key="4">
    <source>
        <dbReference type="SAM" id="MobiDB-lite"/>
    </source>
</evidence>
<dbReference type="InterPro" id="IPR051011">
    <property type="entry name" value="Metal_resp_trans_reg"/>
</dbReference>
<dbReference type="Gene3D" id="1.10.10.10">
    <property type="entry name" value="Winged helix-like DNA-binding domain superfamily/Winged helix DNA-binding domain"/>
    <property type="match status" value="1"/>
</dbReference>
<name>A0A538SK60_UNCEI</name>
<gene>
    <name evidence="6" type="ORF">E6K73_04985</name>
</gene>
<evidence type="ECO:0000259" key="5">
    <source>
        <dbReference type="PROSITE" id="PS50987"/>
    </source>
</evidence>
<dbReference type="NCBIfam" id="NF033788">
    <property type="entry name" value="HTH_metalloreg"/>
    <property type="match status" value="1"/>
</dbReference>
<dbReference type="InterPro" id="IPR036390">
    <property type="entry name" value="WH_DNA-bd_sf"/>
</dbReference>
<protein>
    <submittedName>
        <fullName evidence="6">Winged helix-turn-helix transcriptional regulator</fullName>
    </submittedName>
</protein>
<keyword evidence="3" id="KW-0804">Transcription</keyword>